<sequence length="133" mass="16008">MHCIGYLSNGRIRRPMNAFMVYARKMRKRLAMENPGIHNADLSKILGARWKCMSHAEKQPFVQQAEAIRIQHLLENPQYKYRPQRKSSNPRAGKLYSKRRRSFRKKLSRKHSEFQCPISWFDFKREDFLQKPK</sequence>
<dbReference type="PANTHER" id="PTHR10270">
    <property type="entry name" value="SOX TRANSCRIPTION FACTOR"/>
    <property type="match status" value="1"/>
</dbReference>
<dbReference type="EMBL" id="UYRT01000269">
    <property type="protein sequence ID" value="VDK27876.1"/>
    <property type="molecule type" value="Genomic_DNA"/>
</dbReference>
<dbReference type="GO" id="GO:0000978">
    <property type="term" value="F:RNA polymerase II cis-regulatory region sequence-specific DNA binding"/>
    <property type="evidence" value="ECO:0007669"/>
    <property type="project" value="TreeGrafter"/>
</dbReference>
<accession>A0A3P6NMY6</accession>
<dbReference type="GO" id="GO:0005634">
    <property type="term" value="C:nucleus"/>
    <property type="evidence" value="ECO:0007669"/>
    <property type="project" value="UniProtKB-SubCell"/>
</dbReference>
<dbReference type="AlphaFoldDB" id="A0A3P6NMY6"/>
<dbReference type="SUPFAM" id="SSF47095">
    <property type="entry name" value="HMG-box"/>
    <property type="match status" value="1"/>
</dbReference>
<keyword evidence="2 4" id="KW-0238">DNA-binding</keyword>
<evidence type="ECO:0000256" key="5">
    <source>
        <dbReference type="SAM" id="MobiDB-lite"/>
    </source>
</evidence>
<evidence type="ECO:0000256" key="4">
    <source>
        <dbReference type="PROSITE-ProRule" id="PRU00267"/>
    </source>
</evidence>
<comment type="subcellular location">
    <subcellularLocation>
        <location evidence="1">Nucleus</location>
    </subcellularLocation>
</comment>
<dbReference type="InterPro" id="IPR050140">
    <property type="entry name" value="SRY-related_HMG-box_TF-like"/>
</dbReference>
<organism evidence="7 8">
    <name type="scientific">Gongylonema pulchrum</name>
    <dbReference type="NCBI Taxonomy" id="637853"/>
    <lineage>
        <taxon>Eukaryota</taxon>
        <taxon>Metazoa</taxon>
        <taxon>Ecdysozoa</taxon>
        <taxon>Nematoda</taxon>
        <taxon>Chromadorea</taxon>
        <taxon>Rhabditida</taxon>
        <taxon>Spirurina</taxon>
        <taxon>Spiruromorpha</taxon>
        <taxon>Spiruroidea</taxon>
        <taxon>Gongylonematidae</taxon>
        <taxon>Gongylonema</taxon>
    </lineage>
</organism>
<dbReference type="SMART" id="SM00398">
    <property type="entry name" value="HMG"/>
    <property type="match status" value="1"/>
</dbReference>
<evidence type="ECO:0000256" key="1">
    <source>
        <dbReference type="ARBA" id="ARBA00004123"/>
    </source>
</evidence>
<dbReference type="GO" id="GO:0001228">
    <property type="term" value="F:DNA-binding transcription activator activity, RNA polymerase II-specific"/>
    <property type="evidence" value="ECO:0007669"/>
    <property type="project" value="TreeGrafter"/>
</dbReference>
<dbReference type="OrthoDB" id="6247875at2759"/>
<evidence type="ECO:0000313" key="8">
    <source>
        <dbReference type="Proteomes" id="UP000271098"/>
    </source>
</evidence>
<gene>
    <name evidence="7" type="ORF">GPUH_LOCUS328</name>
</gene>
<evidence type="ECO:0000256" key="3">
    <source>
        <dbReference type="ARBA" id="ARBA00023242"/>
    </source>
</evidence>
<keyword evidence="3 4" id="KW-0539">Nucleus</keyword>
<dbReference type="Gene3D" id="1.10.30.10">
    <property type="entry name" value="High mobility group box domain"/>
    <property type="match status" value="1"/>
</dbReference>
<protein>
    <recommendedName>
        <fullName evidence="6">HMG box domain-containing protein</fullName>
    </recommendedName>
</protein>
<feature type="region of interest" description="Disordered" evidence="5">
    <location>
        <begin position="79"/>
        <end position="104"/>
    </location>
</feature>
<feature type="DNA-binding region" description="HMG box" evidence="4">
    <location>
        <begin position="12"/>
        <end position="80"/>
    </location>
</feature>
<name>A0A3P6NMY6_9BILA</name>
<reference evidence="7 8" key="1">
    <citation type="submission" date="2018-11" db="EMBL/GenBank/DDBJ databases">
        <authorList>
            <consortium name="Pathogen Informatics"/>
        </authorList>
    </citation>
    <scope>NUCLEOTIDE SEQUENCE [LARGE SCALE GENOMIC DNA]</scope>
</reference>
<dbReference type="FunFam" id="1.10.30.10:FF:000002">
    <property type="entry name" value="transcription factor Sox-2"/>
    <property type="match status" value="1"/>
</dbReference>
<dbReference type="GO" id="GO:0030182">
    <property type="term" value="P:neuron differentiation"/>
    <property type="evidence" value="ECO:0007669"/>
    <property type="project" value="UniProtKB-ARBA"/>
</dbReference>
<feature type="domain" description="HMG box" evidence="6">
    <location>
        <begin position="12"/>
        <end position="80"/>
    </location>
</feature>
<keyword evidence="8" id="KW-1185">Reference proteome</keyword>
<dbReference type="InterPro" id="IPR036910">
    <property type="entry name" value="HMG_box_dom_sf"/>
</dbReference>
<dbReference type="Pfam" id="PF00505">
    <property type="entry name" value="HMG_box"/>
    <property type="match status" value="1"/>
</dbReference>
<dbReference type="PROSITE" id="PS50118">
    <property type="entry name" value="HMG_BOX_2"/>
    <property type="match status" value="1"/>
</dbReference>
<proteinExistence type="predicted"/>
<dbReference type="PANTHER" id="PTHR10270:SF317">
    <property type="entry name" value="TRANSCRIPTION FACTOR SOX-15-RELATED"/>
    <property type="match status" value="1"/>
</dbReference>
<dbReference type="InterPro" id="IPR009071">
    <property type="entry name" value="HMG_box_dom"/>
</dbReference>
<evidence type="ECO:0000313" key="7">
    <source>
        <dbReference type="EMBL" id="VDK27876.1"/>
    </source>
</evidence>
<evidence type="ECO:0000256" key="2">
    <source>
        <dbReference type="ARBA" id="ARBA00023125"/>
    </source>
</evidence>
<dbReference type="Proteomes" id="UP000271098">
    <property type="component" value="Unassembled WGS sequence"/>
</dbReference>
<evidence type="ECO:0000259" key="6">
    <source>
        <dbReference type="PROSITE" id="PS50118"/>
    </source>
</evidence>